<evidence type="ECO:0000313" key="3">
    <source>
        <dbReference type="Proteomes" id="UP001341840"/>
    </source>
</evidence>
<feature type="region of interest" description="Disordered" evidence="1">
    <location>
        <begin position="65"/>
        <end position="86"/>
    </location>
</feature>
<protein>
    <submittedName>
        <fullName evidence="2">Uncharacterized protein</fullName>
    </submittedName>
</protein>
<proteinExistence type="predicted"/>
<comment type="caution">
    <text evidence="2">The sequence shown here is derived from an EMBL/GenBank/DDBJ whole genome shotgun (WGS) entry which is preliminary data.</text>
</comment>
<keyword evidence="3" id="KW-1185">Reference proteome</keyword>
<feature type="compositionally biased region" description="Polar residues" evidence="1">
    <location>
        <begin position="67"/>
        <end position="81"/>
    </location>
</feature>
<evidence type="ECO:0000256" key="1">
    <source>
        <dbReference type="SAM" id="MobiDB-lite"/>
    </source>
</evidence>
<dbReference type="EMBL" id="JASCZI010030439">
    <property type="protein sequence ID" value="MED6122632.1"/>
    <property type="molecule type" value="Genomic_DNA"/>
</dbReference>
<name>A0ABU6RF31_9FABA</name>
<dbReference type="Proteomes" id="UP001341840">
    <property type="component" value="Unassembled WGS sequence"/>
</dbReference>
<reference evidence="2 3" key="1">
    <citation type="journal article" date="2023" name="Plants (Basel)">
        <title>Bridging the Gap: Combining Genomics and Transcriptomics Approaches to Understand Stylosanthes scabra, an Orphan Legume from the Brazilian Caatinga.</title>
        <authorList>
            <person name="Ferreira-Neto J.R.C."/>
            <person name="da Silva M.D."/>
            <person name="Binneck E."/>
            <person name="de Melo N.F."/>
            <person name="da Silva R.H."/>
            <person name="de Melo A.L.T.M."/>
            <person name="Pandolfi V."/>
            <person name="Bustamante F.O."/>
            <person name="Brasileiro-Vidal A.C."/>
            <person name="Benko-Iseppon A.M."/>
        </authorList>
    </citation>
    <scope>NUCLEOTIDE SEQUENCE [LARGE SCALE GENOMIC DNA]</scope>
    <source>
        <tissue evidence="2">Leaves</tissue>
    </source>
</reference>
<accession>A0ABU6RF31</accession>
<sequence>MGSSLGSTCVRRISICVELSQQHMHQPVRTMEELCRLPTYLDLEHHQENDLDLGQLTASGRHPISMSVRSSKQVHPPTRSSGGLRRLRFGLIEKQASGFLT</sequence>
<gene>
    <name evidence="2" type="ORF">PIB30_041573</name>
</gene>
<evidence type="ECO:0000313" key="2">
    <source>
        <dbReference type="EMBL" id="MED6122632.1"/>
    </source>
</evidence>
<organism evidence="2 3">
    <name type="scientific">Stylosanthes scabra</name>
    <dbReference type="NCBI Taxonomy" id="79078"/>
    <lineage>
        <taxon>Eukaryota</taxon>
        <taxon>Viridiplantae</taxon>
        <taxon>Streptophyta</taxon>
        <taxon>Embryophyta</taxon>
        <taxon>Tracheophyta</taxon>
        <taxon>Spermatophyta</taxon>
        <taxon>Magnoliopsida</taxon>
        <taxon>eudicotyledons</taxon>
        <taxon>Gunneridae</taxon>
        <taxon>Pentapetalae</taxon>
        <taxon>rosids</taxon>
        <taxon>fabids</taxon>
        <taxon>Fabales</taxon>
        <taxon>Fabaceae</taxon>
        <taxon>Papilionoideae</taxon>
        <taxon>50 kb inversion clade</taxon>
        <taxon>dalbergioids sensu lato</taxon>
        <taxon>Dalbergieae</taxon>
        <taxon>Pterocarpus clade</taxon>
        <taxon>Stylosanthes</taxon>
    </lineage>
</organism>